<dbReference type="AlphaFoldDB" id="A0A5D3DC54"/>
<gene>
    <name evidence="2" type="ORF">E5676_scaffold392G00090</name>
    <name evidence="1" type="ORF">E6C27_scaffold238G00890</name>
</gene>
<accession>A0A5D3DC54</accession>
<evidence type="ECO:0000313" key="4">
    <source>
        <dbReference type="Proteomes" id="UP000321947"/>
    </source>
</evidence>
<name>A0A5D3DC54_CUCMM</name>
<dbReference type="Proteomes" id="UP000321393">
    <property type="component" value="Unassembled WGS sequence"/>
</dbReference>
<dbReference type="EMBL" id="SSTE01000109">
    <property type="protein sequence ID" value="KAA0068127.1"/>
    <property type="molecule type" value="Genomic_DNA"/>
</dbReference>
<evidence type="ECO:0008006" key="5">
    <source>
        <dbReference type="Google" id="ProtNLM"/>
    </source>
</evidence>
<dbReference type="EMBL" id="SSTD01005932">
    <property type="protein sequence ID" value="TYK21050.1"/>
    <property type="molecule type" value="Genomic_DNA"/>
</dbReference>
<evidence type="ECO:0000313" key="3">
    <source>
        <dbReference type="Proteomes" id="UP000321393"/>
    </source>
</evidence>
<comment type="caution">
    <text evidence="2">The sequence shown here is derived from an EMBL/GenBank/DDBJ whole genome shotgun (WGS) entry which is preliminary data.</text>
</comment>
<dbReference type="Proteomes" id="UP000321947">
    <property type="component" value="Unassembled WGS sequence"/>
</dbReference>
<protein>
    <recommendedName>
        <fullName evidence="5">Ty3-gypsy retrotransposon protein</fullName>
    </recommendedName>
</protein>
<evidence type="ECO:0000313" key="1">
    <source>
        <dbReference type="EMBL" id="KAA0068127.1"/>
    </source>
</evidence>
<organism evidence="2 4">
    <name type="scientific">Cucumis melo var. makuwa</name>
    <name type="common">Oriental melon</name>
    <dbReference type="NCBI Taxonomy" id="1194695"/>
    <lineage>
        <taxon>Eukaryota</taxon>
        <taxon>Viridiplantae</taxon>
        <taxon>Streptophyta</taxon>
        <taxon>Embryophyta</taxon>
        <taxon>Tracheophyta</taxon>
        <taxon>Spermatophyta</taxon>
        <taxon>Magnoliopsida</taxon>
        <taxon>eudicotyledons</taxon>
        <taxon>Gunneridae</taxon>
        <taxon>Pentapetalae</taxon>
        <taxon>rosids</taxon>
        <taxon>fabids</taxon>
        <taxon>Cucurbitales</taxon>
        <taxon>Cucurbitaceae</taxon>
        <taxon>Benincaseae</taxon>
        <taxon>Cucumis</taxon>
    </lineage>
</organism>
<reference evidence="3 4" key="1">
    <citation type="submission" date="2019-08" db="EMBL/GenBank/DDBJ databases">
        <title>Draft genome sequences of two oriental melons (Cucumis melo L. var makuwa).</title>
        <authorList>
            <person name="Kwon S.-Y."/>
        </authorList>
    </citation>
    <scope>NUCLEOTIDE SEQUENCE [LARGE SCALE GENOMIC DNA]</scope>
    <source>
        <strain evidence="4">cv. Chang Bougi</strain>
        <strain evidence="3">cv. SW 3</strain>
        <tissue evidence="2">Leaf</tissue>
    </source>
</reference>
<evidence type="ECO:0000313" key="2">
    <source>
        <dbReference type="EMBL" id="TYK21050.1"/>
    </source>
</evidence>
<dbReference type="OrthoDB" id="1436686at2759"/>
<sequence length="72" mass="7867">METPAEEDEGNTMEEIAMEIVNLSLNSLAGLSSSKMIKIKGEIKGHRVVVLINGGATHNFISEVTKMLWIPI</sequence>
<proteinExistence type="predicted"/>